<proteinExistence type="predicted"/>
<feature type="region of interest" description="Disordered" evidence="1">
    <location>
        <begin position="468"/>
        <end position="488"/>
    </location>
</feature>
<feature type="region of interest" description="Disordered" evidence="1">
    <location>
        <begin position="376"/>
        <end position="399"/>
    </location>
</feature>
<dbReference type="AlphaFoldDB" id="A0A3N4M5M6"/>
<evidence type="ECO:0000313" key="3">
    <source>
        <dbReference type="Proteomes" id="UP000267821"/>
    </source>
</evidence>
<feature type="compositionally biased region" description="Basic and acidic residues" evidence="1">
    <location>
        <begin position="572"/>
        <end position="590"/>
    </location>
</feature>
<protein>
    <submittedName>
        <fullName evidence="2">SGT1-domain-containing protein</fullName>
    </submittedName>
</protein>
<accession>A0A3N4M5M6</accession>
<sequence>MDPFTPGYGEFQGIPKRTLPDDTIQYSIYILAGTKSIADLRSRLESVKNAAEQLLQEWGKGYIWQREGFALNVSESEGLLHLSGRTEFGDSIEDEWFIVAILRELSKQFNELWIRVVDTDGEFLLIEAANALPTWVKPEIMDYRVWINSGQLLLVAERNVTTAIKLKEALDMIQLPDKRRIQRIRLVEEEAFYRVSKYPAASRDHLHYAIARVPRKVALVLAERPQYISAAVEQFYLRDPISLKACKTMKVFHPKDSVRVSIKFTKVLYAQLRSQEFDPPAGSGFEIPPTVEGVRQSKEFSEADVGMKVACGFEMLMASESVKSVGFNFIPLIAEDIRGTLDSKEPPTDEVISTWPMTADSDNWLDIDYTEFEQNLRGKSGKENKSASSKESSGYGHKAAEENLKKMVERFEKFLNDDSAGIEGVDIDEDMMDEDGTDDEDDEEDGEEDKGISFNEAEFEEMMREMMGLPPDQGVGNDTKKQPDHQEEDIRKVMNQVETELKEAGVIESPEKPRIKELHEDEESEEVRDEVDDQEVNIDFNLAKNLLESFKSQGGMAGPGGNLLASMGIALPRDESERDKGKGKERERLK</sequence>
<dbReference type="Proteomes" id="UP000267821">
    <property type="component" value="Unassembled WGS sequence"/>
</dbReference>
<feature type="region of interest" description="Disordered" evidence="1">
    <location>
        <begin position="555"/>
        <end position="590"/>
    </location>
</feature>
<keyword evidence="3" id="KW-1185">Reference proteome</keyword>
<dbReference type="OrthoDB" id="27237at2759"/>
<name>A0A3N4M5M6_9PEZI</name>
<dbReference type="PANTHER" id="PTHR13060:SF0">
    <property type="entry name" value="PROTEIN ECDYSONELESS HOMOLOG"/>
    <property type="match status" value="1"/>
</dbReference>
<gene>
    <name evidence="2" type="ORF">L211DRAFT_782765</name>
</gene>
<dbReference type="PANTHER" id="PTHR13060">
    <property type="entry name" value="SGT1 PROTEIN HSGT1 SUPPRESSOR OF GCR2"/>
    <property type="match status" value="1"/>
</dbReference>
<reference evidence="2 3" key="1">
    <citation type="journal article" date="2018" name="Nat. Ecol. Evol.">
        <title>Pezizomycetes genomes reveal the molecular basis of ectomycorrhizal truffle lifestyle.</title>
        <authorList>
            <person name="Murat C."/>
            <person name="Payen T."/>
            <person name="Noel B."/>
            <person name="Kuo A."/>
            <person name="Morin E."/>
            <person name="Chen J."/>
            <person name="Kohler A."/>
            <person name="Krizsan K."/>
            <person name="Balestrini R."/>
            <person name="Da Silva C."/>
            <person name="Montanini B."/>
            <person name="Hainaut M."/>
            <person name="Levati E."/>
            <person name="Barry K.W."/>
            <person name="Belfiori B."/>
            <person name="Cichocki N."/>
            <person name="Clum A."/>
            <person name="Dockter R.B."/>
            <person name="Fauchery L."/>
            <person name="Guy J."/>
            <person name="Iotti M."/>
            <person name="Le Tacon F."/>
            <person name="Lindquist E.A."/>
            <person name="Lipzen A."/>
            <person name="Malagnac F."/>
            <person name="Mello A."/>
            <person name="Molinier V."/>
            <person name="Miyauchi S."/>
            <person name="Poulain J."/>
            <person name="Riccioni C."/>
            <person name="Rubini A."/>
            <person name="Sitrit Y."/>
            <person name="Splivallo R."/>
            <person name="Traeger S."/>
            <person name="Wang M."/>
            <person name="Zifcakova L."/>
            <person name="Wipf D."/>
            <person name="Zambonelli A."/>
            <person name="Paolocci F."/>
            <person name="Nowrousian M."/>
            <person name="Ottonello S."/>
            <person name="Baldrian P."/>
            <person name="Spatafora J.W."/>
            <person name="Henrissat B."/>
            <person name="Nagy L.G."/>
            <person name="Aury J.M."/>
            <person name="Wincker P."/>
            <person name="Grigoriev I.V."/>
            <person name="Bonfante P."/>
            <person name="Martin F.M."/>
        </authorList>
    </citation>
    <scope>NUCLEOTIDE SEQUENCE [LARGE SCALE GENOMIC DNA]</scope>
    <source>
        <strain evidence="2 3">ATCC MYA-4762</strain>
    </source>
</reference>
<feature type="compositionally biased region" description="Low complexity" evidence="1">
    <location>
        <begin position="386"/>
        <end position="396"/>
    </location>
</feature>
<feature type="compositionally biased region" description="Basic and acidic residues" evidence="1">
    <location>
        <begin position="501"/>
        <end position="519"/>
    </location>
</feature>
<feature type="compositionally biased region" description="Acidic residues" evidence="1">
    <location>
        <begin position="425"/>
        <end position="448"/>
    </location>
</feature>
<feature type="compositionally biased region" description="Acidic residues" evidence="1">
    <location>
        <begin position="520"/>
        <end position="532"/>
    </location>
</feature>
<feature type="compositionally biased region" description="Basic and acidic residues" evidence="1">
    <location>
        <begin position="478"/>
        <end position="488"/>
    </location>
</feature>
<feature type="region of interest" description="Disordered" evidence="1">
    <location>
        <begin position="501"/>
        <end position="532"/>
    </location>
</feature>
<organism evidence="2 3">
    <name type="scientific">Terfezia boudieri ATCC MYA-4762</name>
    <dbReference type="NCBI Taxonomy" id="1051890"/>
    <lineage>
        <taxon>Eukaryota</taxon>
        <taxon>Fungi</taxon>
        <taxon>Dikarya</taxon>
        <taxon>Ascomycota</taxon>
        <taxon>Pezizomycotina</taxon>
        <taxon>Pezizomycetes</taxon>
        <taxon>Pezizales</taxon>
        <taxon>Pezizaceae</taxon>
        <taxon>Terfezia</taxon>
    </lineage>
</organism>
<dbReference type="InterPro" id="IPR010770">
    <property type="entry name" value="Ecd"/>
</dbReference>
<feature type="compositionally biased region" description="Basic and acidic residues" evidence="1">
    <location>
        <begin position="376"/>
        <end position="385"/>
    </location>
</feature>
<dbReference type="GO" id="GO:0005634">
    <property type="term" value="C:nucleus"/>
    <property type="evidence" value="ECO:0007669"/>
    <property type="project" value="TreeGrafter"/>
</dbReference>
<feature type="region of interest" description="Disordered" evidence="1">
    <location>
        <begin position="419"/>
        <end position="451"/>
    </location>
</feature>
<evidence type="ECO:0000256" key="1">
    <source>
        <dbReference type="SAM" id="MobiDB-lite"/>
    </source>
</evidence>
<evidence type="ECO:0000313" key="2">
    <source>
        <dbReference type="EMBL" id="RPB25505.1"/>
    </source>
</evidence>
<dbReference type="InParanoid" id="A0A3N4M5M6"/>
<dbReference type="Pfam" id="PF07093">
    <property type="entry name" value="SGT1"/>
    <property type="match status" value="1"/>
</dbReference>
<dbReference type="STRING" id="1051890.A0A3N4M5M6"/>
<dbReference type="EMBL" id="ML121537">
    <property type="protein sequence ID" value="RPB25505.1"/>
    <property type="molecule type" value="Genomic_DNA"/>
</dbReference>